<evidence type="ECO:0008006" key="5">
    <source>
        <dbReference type="Google" id="ProtNLM"/>
    </source>
</evidence>
<protein>
    <recommendedName>
        <fullName evidence="5">Secreted protein</fullName>
    </recommendedName>
</protein>
<gene>
    <name evidence="3" type="ORF">Hamer_G028540</name>
</gene>
<sequence length="148" mass="16432">MAERRVIAAVEILLALAAAVLSICGSGVTSTAIRVKQPCETVNLTQPSNVTCNYRFHEVDLLQKLRESRKGMKPTINHSTEGGDKKSKKSKNKNKKFIVYTVECQNSTIPNVQCEPLTVSWRSVKINVSCVAREQQNSETIRDPGEKD</sequence>
<reference evidence="3" key="1">
    <citation type="journal article" date="2021" name="Sci. Adv.">
        <title>The American lobster genome reveals insights on longevity, neural, and immune adaptations.</title>
        <authorList>
            <person name="Polinski J.M."/>
            <person name="Zimin A.V."/>
            <person name="Clark K.F."/>
            <person name="Kohn A.B."/>
            <person name="Sadowski N."/>
            <person name="Timp W."/>
            <person name="Ptitsyn A."/>
            <person name="Khanna P."/>
            <person name="Romanova D.Y."/>
            <person name="Williams P."/>
            <person name="Greenwood S.J."/>
            <person name="Moroz L.L."/>
            <person name="Walt D.R."/>
            <person name="Bodnar A.G."/>
        </authorList>
    </citation>
    <scope>NUCLEOTIDE SEQUENCE</scope>
    <source>
        <strain evidence="3">GMGI-L3</strain>
    </source>
</reference>
<evidence type="ECO:0000256" key="1">
    <source>
        <dbReference type="SAM" id="MobiDB-lite"/>
    </source>
</evidence>
<keyword evidence="2" id="KW-0732">Signal</keyword>
<evidence type="ECO:0000313" key="3">
    <source>
        <dbReference type="EMBL" id="KAG7170513.1"/>
    </source>
</evidence>
<feature type="chain" id="PRO_5035308395" description="Secreted protein" evidence="2">
    <location>
        <begin position="23"/>
        <end position="148"/>
    </location>
</feature>
<dbReference type="AlphaFoldDB" id="A0A8J5N074"/>
<evidence type="ECO:0000256" key="2">
    <source>
        <dbReference type="SAM" id="SignalP"/>
    </source>
</evidence>
<feature type="signal peptide" evidence="2">
    <location>
        <begin position="1"/>
        <end position="22"/>
    </location>
</feature>
<proteinExistence type="predicted"/>
<dbReference type="Proteomes" id="UP000747542">
    <property type="component" value="Unassembled WGS sequence"/>
</dbReference>
<dbReference type="EMBL" id="JAHLQT010014049">
    <property type="protein sequence ID" value="KAG7170513.1"/>
    <property type="molecule type" value="Genomic_DNA"/>
</dbReference>
<comment type="caution">
    <text evidence="3">The sequence shown here is derived from an EMBL/GenBank/DDBJ whole genome shotgun (WGS) entry which is preliminary data.</text>
</comment>
<evidence type="ECO:0000313" key="4">
    <source>
        <dbReference type="Proteomes" id="UP000747542"/>
    </source>
</evidence>
<feature type="region of interest" description="Disordered" evidence="1">
    <location>
        <begin position="67"/>
        <end position="92"/>
    </location>
</feature>
<keyword evidence="4" id="KW-1185">Reference proteome</keyword>
<accession>A0A8J5N074</accession>
<organism evidence="3 4">
    <name type="scientific">Homarus americanus</name>
    <name type="common">American lobster</name>
    <dbReference type="NCBI Taxonomy" id="6706"/>
    <lineage>
        <taxon>Eukaryota</taxon>
        <taxon>Metazoa</taxon>
        <taxon>Ecdysozoa</taxon>
        <taxon>Arthropoda</taxon>
        <taxon>Crustacea</taxon>
        <taxon>Multicrustacea</taxon>
        <taxon>Malacostraca</taxon>
        <taxon>Eumalacostraca</taxon>
        <taxon>Eucarida</taxon>
        <taxon>Decapoda</taxon>
        <taxon>Pleocyemata</taxon>
        <taxon>Astacidea</taxon>
        <taxon>Nephropoidea</taxon>
        <taxon>Nephropidae</taxon>
        <taxon>Homarus</taxon>
    </lineage>
</organism>
<name>A0A8J5N074_HOMAM</name>